<feature type="domain" description="RNA polymerase sigma factor 70 region 4 type 2" evidence="6">
    <location>
        <begin position="131"/>
        <end position="181"/>
    </location>
</feature>
<dbReference type="SUPFAM" id="SSF88946">
    <property type="entry name" value="Sigma2 domain of RNA polymerase sigma factors"/>
    <property type="match status" value="1"/>
</dbReference>
<keyword evidence="2" id="KW-0805">Transcription regulation</keyword>
<evidence type="ECO:0000256" key="4">
    <source>
        <dbReference type="ARBA" id="ARBA00023163"/>
    </source>
</evidence>
<organism evidence="7 8">
    <name type="scientific">Pedobacter roseus</name>
    <dbReference type="NCBI Taxonomy" id="336820"/>
    <lineage>
        <taxon>Bacteria</taxon>
        <taxon>Pseudomonadati</taxon>
        <taxon>Bacteroidota</taxon>
        <taxon>Sphingobacteriia</taxon>
        <taxon>Sphingobacteriales</taxon>
        <taxon>Sphingobacteriaceae</taxon>
        <taxon>Pedobacter</taxon>
    </lineage>
</organism>
<dbReference type="EMBL" id="CP060723">
    <property type="protein sequence ID" value="QNN43739.1"/>
    <property type="molecule type" value="Genomic_DNA"/>
</dbReference>
<accession>A0A7G9QK64</accession>
<dbReference type="InterPro" id="IPR014284">
    <property type="entry name" value="RNA_pol_sigma-70_dom"/>
</dbReference>
<dbReference type="SUPFAM" id="SSF88659">
    <property type="entry name" value="Sigma3 and sigma4 domains of RNA polymerase sigma factors"/>
    <property type="match status" value="1"/>
</dbReference>
<dbReference type="NCBIfam" id="TIGR02937">
    <property type="entry name" value="sigma70-ECF"/>
    <property type="match status" value="1"/>
</dbReference>
<evidence type="ECO:0000313" key="8">
    <source>
        <dbReference type="Proteomes" id="UP000515806"/>
    </source>
</evidence>
<keyword evidence="3" id="KW-0731">Sigma factor</keyword>
<dbReference type="InterPro" id="IPR036388">
    <property type="entry name" value="WH-like_DNA-bd_sf"/>
</dbReference>
<gene>
    <name evidence="7" type="ORF">H9L23_06530</name>
</gene>
<evidence type="ECO:0000256" key="1">
    <source>
        <dbReference type="ARBA" id="ARBA00010641"/>
    </source>
</evidence>
<dbReference type="PANTHER" id="PTHR43133">
    <property type="entry name" value="RNA POLYMERASE ECF-TYPE SIGMA FACTO"/>
    <property type="match status" value="1"/>
</dbReference>
<dbReference type="InterPro" id="IPR013324">
    <property type="entry name" value="RNA_pol_sigma_r3/r4-like"/>
</dbReference>
<dbReference type="Proteomes" id="UP000515806">
    <property type="component" value="Chromosome"/>
</dbReference>
<dbReference type="InterPro" id="IPR013325">
    <property type="entry name" value="RNA_pol_sigma_r2"/>
</dbReference>
<dbReference type="Gene3D" id="1.10.10.10">
    <property type="entry name" value="Winged helix-like DNA-binding domain superfamily/Winged helix DNA-binding domain"/>
    <property type="match status" value="1"/>
</dbReference>
<dbReference type="Gene3D" id="1.10.1740.10">
    <property type="match status" value="1"/>
</dbReference>
<dbReference type="GO" id="GO:0016987">
    <property type="term" value="F:sigma factor activity"/>
    <property type="evidence" value="ECO:0007669"/>
    <property type="project" value="UniProtKB-KW"/>
</dbReference>
<evidence type="ECO:0000256" key="3">
    <source>
        <dbReference type="ARBA" id="ARBA00023082"/>
    </source>
</evidence>
<comment type="similarity">
    <text evidence="1">Belongs to the sigma-70 factor family. ECF subfamily.</text>
</comment>
<dbReference type="InterPro" id="IPR007627">
    <property type="entry name" value="RNA_pol_sigma70_r2"/>
</dbReference>
<reference evidence="7 8" key="1">
    <citation type="submission" date="2020-08" db="EMBL/GenBank/DDBJ databases">
        <title>Genome sequence of Pedobacter roseus KACC 11594T.</title>
        <authorList>
            <person name="Hyun D.-W."/>
            <person name="Bae J.-W."/>
        </authorList>
    </citation>
    <scope>NUCLEOTIDE SEQUENCE [LARGE SCALE GENOMIC DNA]</scope>
    <source>
        <strain evidence="7 8">KACC 11594</strain>
    </source>
</reference>
<dbReference type="AlphaFoldDB" id="A0A7G9QK64"/>
<name>A0A7G9QK64_9SPHI</name>
<keyword evidence="8" id="KW-1185">Reference proteome</keyword>
<dbReference type="Pfam" id="PF04542">
    <property type="entry name" value="Sigma70_r2"/>
    <property type="match status" value="1"/>
</dbReference>
<protein>
    <submittedName>
        <fullName evidence="7">Sigma-70 family RNA polymerase sigma factor</fullName>
    </submittedName>
</protein>
<evidence type="ECO:0000256" key="2">
    <source>
        <dbReference type="ARBA" id="ARBA00023015"/>
    </source>
</evidence>
<dbReference type="Pfam" id="PF08281">
    <property type="entry name" value="Sigma70_r4_2"/>
    <property type="match status" value="1"/>
</dbReference>
<sequence length="208" mass="24396">MSLYIVSDHSSQHENWISFKAGNWDAYVKLYNAHFKILNNYGYRFTSETDLIEDAVHDLFVGLWTKRSGLNNPVSVKNYLYKSLRHLLLRKLEKQKRFVSVGEDADYPFHFEASSDTVFIENETEQILRSKIKTVIQTLPSRQQEIIYLRFYEGLDYEEIADIMALNKTSAYKLLYKAIGRLQENVKAGDLLLFLCLLLYKKTDFVIN</sequence>
<dbReference type="InterPro" id="IPR039425">
    <property type="entry name" value="RNA_pol_sigma-70-like"/>
</dbReference>
<evidence type="ECO:0000259" key="5">
    <source>
        <dbReference type="Pfam" id="PF04542"/>
    </source>
</evidence>
<dbReference type="RefSeq" id="WP_187594202.1">
    <property type="nucleotide sequence ID" value="NZ_CP060723.1"/>
</dbReference>
<feature type="domain" description="RNA polymerase sigma-70 region 2" evidence="5">
    <location>
        <begin position="30"/>
        <end position="97"/>
    </location>
</feature>
<dbReference type="GO" id="GO:0006352">
    <property type="term" value="P:DNA-templated transcription initiation"/>
    <property type="evidence" value="ECO:0007669"/>
    <property type="project" value="InterPro"/>
</dbReference>
<keyword evidence="4" id="KW-0804">Transcription</keyword>
<dbReference type="GO" id="GO:0003677">
    <property type="term" value="F:DNA binding"/>
    <property type="evidence" value="ECO:0007669"/>
    <property type="project" value="InterPro"/>
</dbReference>
<evidence type="ECO:0000259" key="6">
    <source>
        <dbReference type="Pfam" id="PF08281"/>
    </source>
</evidence>
<dbReference type="PANTHER" id="PTHR43133:SF46">
    <property type="entry name" value="RNA POLYMERASE SIGMA-70 FACTOR ECF SUBFAMILY"/>
    <property type="match status" value="1"/>
</dbReference>
<evidence type="ECO:0000313" key="7">
    <source>
        <dbReference type="EMBL" id="QNN43739.1"/>
    </source>
</evidence>
<dbReference type="CDD" id="cd06171">
    <property type="entry name" value="Sigma70_r4"/>
    <property type="match status" value="1"/>
</dbReference>
<dbReference type="KEGG" id="proe:H9L23_06530"/>
<proteinExistence type="inferred from homology"/>
<dbReference type="InterPro" id="IPR013249">
    <property type="entry name" value="RNA_pol_sigma70_r4_t2"/>
</dbReference>